<dbReference type="FunFam" id="3.40.50.720:FF:000173">
    <property type="entry name" value="3-oxoacyl-[acyl-carrier protein] reductase"/>
    <property type="match status" value="1"/>
</dbReference>
<reference evidence="4 5" key="1">
    <citation type="submission" date="2020-08" db="EMBL/GenBank/DDBJ databases">
        <title>Genomic Encyclopedia of Type Strains, Phase IV (KMG-IV): sequencing the most valuable type-strain genomes for metagenomic binning, comparative biology and taxonomic classification.</title>
        <authorList>
            <person name="Goeker M."/>
        </authorList>
    </citation>
    <scope>NUCLEOTIDE SEQUENCE [LARGE SCALE GENOMIC DNA]</scope>
    <source>
        <strain evidence="4 5">DSM 45615</strain>
    </source>
</reference>
<dbReference type="Gene3D" id="3.40.50.720">
    <property type="entry name" value="NAD(P)-binding Rossmann-like Domain"/>
    <property type="match status" value="1"/>
</dbReference>
<dbReference type="InterPro" id="IPR020904">
    <property type="entry name" value="Sc_DH/Rdtase_CS"/>
</dbReference>
<dbReference type="GO" id="GO:0016491">
    <property type="term" value="F:oxidoreductase activity"/>
    <property type="evidence" value="ECO:0007669"/>
    <property type="project" value="UniProtKB-KW"/>
</dbReference>
<evidence type="ECO:0000256" key="3">
    <source>
        <dbReference type="SAM" id="SignalP"/>
    </source>
</evidence>
<comment type="caution">
    <text evidence="4">The sequence shown here is derived from an EMBL/GenBank/DDBJ whole genome shotgun (WGS) entry which is preliminary data.</text>
</comment>
<accession>A0A840NYY4</accession>
<dbReference type="InterPro" id="IPR002347">
    <property type="entry name" value="SDR_fam"/>
</dbReference>
<name>A0A840NYY4_9ACTN</name>
<feature type="signal peptide" evidence="3">
    <location>
        <begin position="1"/>
        <end position="19"/>
    </location>
</feature>
<dbReference type="PRINTS" id="PR00081">
    <property type="entry name" value="GDHRDH"/>
</dbReference>
<keyword evidence="3" id="KW-0732">Signal</keyword>
<evidence type="ECO:0000256" key="2">
    <source>
        <dbReference type="ARBA" id="ARBA00023002"/>
    </source>
</evidence>
<dbReference type="AlphaFoldDB" id="A0A840NYY4"/>
<keyword evidence="5" id="KW-1185">Reference proteome</keyword>
<evidence type="ECO:0000313" key="4">
    <source>
        <dbReference type="EMBL" id="MBB5130871.1"/>
    </source>
</evidence>
<dbReference type="PROSITE" id="PS00061">
    <property type="entry name" value="ADH_SHORT"/>
    <property type="match status" value="1"/>
</dbReference>
<dbReference type="PRINTS" id="PR00080">
    <property type="entry name" value="SDRFAMILY"/>
</dbReference>
<sequence>MPRRALVTGAARGIGAAVAAALAARGDVVAVHYRTDPGRAAEVAAALPGAGHVALQADLTDPDQVWALVADAVAALGGVDVLVVNAGIYGDHPIATTSYADWQAQWTAILQTNLVAAANLAWCVTRHLLDRPEGPRGGRMVMVGSRGAYRGEPRVPAYGASKAGLHALAQSLAVELAPHGIAVAAVAPGYVATEMVADVMASPEGETIRAQSPFGRVAEPEEIAGAVAWLTSPEAEWASGTVLDLNGASYLR</sequence>
<dbReference type="CDD" id="cd05233">
    <property type="entry name" value="SDR_c"/>
    <property type="match status" value="1"/>
</dbReference>
<keyword evidence="2" id="KW-0560">Oxidoreductase</keyword>
<gene>
    <name evidence="4" type="ORF">HNP84_000559</name>
</gene>
<evidence type="ECO:0000256" key="1">
    <source>
        <dbReference type="ARBA" id="ARBA00006484"/>
    </source>
</evidence>
<comment type="similarity">
    <text evidence="1">Belongs to the short-chain dehydrogenases/reductases (SDR) family.</text>
</comment>
<dbReference type="PANTHER" id="PTHR43669:SF3">
    <property type="entry name" value="ALCOHOL DEHYDROGENASE, PUTATIVE (AFU_ORTHOLOGUE AFUA_3G03445)-RELATED"/>
    <property type="match status" value="1"/>
</dbReference>
<dbReference type="Pfam" id="PF13561">
    <property type="entry name" value="adh_short_C2"/>
    <property type="match status" value="1"/>
</dbReference>
<dbReference type="Proteomes" id="UP000578449">
    <property type="component" value="Unassembled WGS sequence"/>
</dbReference>
<dbReference type="RefSeq" id="WP_185047689.1">
    <property type="nucleotide sequence ID" value="NZ_BAABIX010000013.1"/>
</dbReference>
<evidence type="ECO:0000313" key="5">
    <source>
        <dbReference type="Proteomes" id="UP000578449"/>
    </source>
</evidence>
<proteinExistence type="inferred from homology"/>
<dbReference type="SUPFAM" id="SSF51735">
    <property type="entry name" value="NAD(P)-binding Rossmann-fold domains"/>
    <property type="match status" value="1"/>
</dbReference>
<dbReference type="EMBL" id="JACHGN010000001">
    <property type="protein sequence ID" value="MBB5130871.1"/>
    <property type="molecule type" value="Genomic_DNA"/>
</dbReference>
<dbReference type="PANTHER" id="PTHR43669">
    <property type="entry name" value="5-KETO-D-GLUCONATE 5-REDUCTASE"/>
    <property type="match status" value="1"/>
</dbReference>
<protein>
    <submittedName>
        <fullName evidence="4">NAD(P)-dependent dehydrogenase (Short-subunit alcohol dehydrogenase family)</fullName>
    </submittedName>
</protein>
<dbReference type="InterPro" id="IPR036291">
    <property type="entry name" value="NAD(P)-bd_dom_sf"/>
</dbReference>
<feature type="chain" id="PRO_5039474746" evidence="3">
    <location>
        <begin position="20"/>
        <end position="252"/>
    </location>
</feature>
<organism evidence="4 5">
    <name type="scientific">Thermocatellispora tengchongensis</name>
    <dbReference type="NCBI Taxonomy" id="1073253"/>
    <lineage>
        <taxon>Bacteria</taxon>
        <taxon>Bacillati</taxon>
        <taxon>Actinomycetota</taxon>
        <taxon>Actinomycetes</taxon>
        <taxon>Streptosporangiales</taxon>
        <taxon>Streptosporangiaceae</taxon>
        <taxon>Thermocatellispora</taxon>
    </lineage>
</organism>